<proteinExistence type="predicted"/>
<sequence>MLSLLFIAIHSVELDHIDGCTKSGSVRARSSGGVAAWYADLGSNLQCFIGNLMLFSDIEFTVTYKIVTYNSETNDYSYSEVKTVDNPLVICGKGDPLIRVDAKDKSQSAKLYFYGVFNTVVTDDLMTFGVFTTQSSLDFNFPINKARQLNFVAVNKNQIKLQVINGEGNSYRLFNSETQSYFDSERGNDIRVRSESENTELSNFTIKISKTSDESVSELTAPYKNDLFYIIPTEGSFTEQELLAYTKTMKSSLYLKEDEEEDNKGNDDDDDKGNKDDDDDNKDKEDDNNKDKDVLFNKYIAQCKEQQLQSPSMNPKSTVFSIEAGKYQCINRDYAFASKDKFIVEMYNISSNETEPTNVSNPFSILGGSPYSIIKCTDNTKGCKVHAITIYNLGLKGEVHHIFTTKSSLDTTQDVKISKDSAEYFVLTVHGSENRKVSVAGDSDDVFYELYNSENAKKGSELTGKTIAALPFMKEGADSGEGKFIIEISKAKSSSAEASESLFEKDLIYEIPHGIKTETEVQAHSKNSKIGAVNGSDKGGPGVIIGIVVAVIIVIIIICVLVWFFVFRKKSDDKKDSGSGEKA</sequence>
<dbReference type="VEuPathDB" id="TrichDB:TVAG_477130"/>
<evidence type="ECO:0000313" key="3">
    <source>
        <dbReference type="EMBL" id="EAY22784.1"/>
    </source>
</evidence>
<evidence type="ECO:0000313" key="4">
    <source>
        <dbReference type="Proteomes" id="UP000001542"/>
    </source>
</evidence>
<feature type="transmembrane region" description="Helical" evidence="2">
    <location>
        <begin position="543"/>
        <end position="567"/>
    </location>
</feature>
<evidence type="ECO:0000256" key="2">
    <source>
        <dbReference type="SAM" id="Phobius"/>
    </source>
</evidence>
<keyword evidence="2" id="KW-0472">Membrane</keyword>
<dbReference type="PANTHER" id="PTHR16861:SF4">
    <property type="entry name" value="SH3 DOMAIN PROTEIN (AFU_ORTHOLOGUE AFUA_1G13610)"/>
    <property type="match status" value="1"/>
</dbReference>
<dbReference type="AlphaFoldDB" id="A2DAD6"/>
<gene>
    <name evidence="3" type="ORF">TVAG_477130</name>
</gene>
<dbReference type="RefSeq" id="XP_001583770.1">
    <property type="nucleotide sequence ID" value="XM_001583720.1"/>
</dbReference>
<reference evidence="3" key="2">
    <citation type="journal article" date="2007" name="Science">
        <title>Draft genome sequence of the sexually transmitted pathogen Trichomonas vaginalis.</title>
        <authorList>
            <person name="Carlton J.M."/>
            <person name="Hirt R.P."/>
            <person name="Silva J.C."/>
            <person name="Delcher A.L."/>
            <person name="Schatz M."/>
            <person name="Zhao Q."/>
            <person name="Wortman J.R."/>
            <person name="Bidwell S.L."/>
            <person name="Alsmark U.C.M."/>
            <person name="Besteiro S."/>
            <person name="Sicheritz-Ponten T."/>
            <person name="Noel C.J."/>
            <person name="Dacks J.B."/>
            <person name="Foster P.G."/>
            <person name="Simillion C."/>
            <person name="Van de Peer Y."/>
            <person name="Miranda-Saavedra D."/>
            <person name="Barton G.J."/>
            <person name="Westrop G.D."/>
            <person name="Mueller S."/>
            <person name="Dessi D."/>
            <person name="Fiori P.L."/>
            <person name="Ren Q."/>
            <person name="Paulsen I."/>
            <person name="Zhang H."/>
            <person name="Bastida-Corcuera F.D."/>
            <person name="Simoes-Barbosa A."/>
            <person name="Brown M.T."/>
            <person name="Hayes R.D."/>
            <person name="Mukherjee M."/>
            <person name="Okumura C.Y."/>
            <person name="Schneider R."/>
            <person name="Smith A.J."/>
            <person name="Vanacova S."/>
            <person name="Villalvazo M."/>
            <person name="Haas B.J."/>
            <person name="Pertea M."/>
            <person name="Feldblyum T.V."/>
            <person name="Utterback T.R."/>
            <person name="Shu C.L."/>
            <person name="Osoegawa K."/>
            <person name="de Jong P.J."/>
            <person name="Hrdy I."/>
            <person name="Horvathova L."/>
            <person name="Zubacova Z."/>
            <person name="Dolezal P."/>
            <person name="Malik S.B."/>
            <person name="Logsdon J.M. Jr."/>
            <person name="Henze K."/>
            <person name="Gupta A."/>
            <person name="Wang C.C."/>
            <person name="Dunne R.L."/>
            <person name="Upcroft J.A."/>
            <person name="Upcroft P."/>
            <person name="White O."/>
            <person name="Salzberg S.L."/>
            <person name="Tang P."/>
            <person name="Chiu C.-H."/>
            <person name="Lee Y.-S."/>
            <person name="Embley T.M."/>
            <person name="Coombs G.H."/>
            <person name="Mottram J.C."/>
            <person name="Tachezy J."/>
            <person name="Fraser-Liggett C.M."/>
            <person name="Johnson P.J."/>
        </authorList>
    </citation>
    <scope>NUCLEOTIDE SEQUENCE [LARGE SCALE GENOMIC DNA]</scope>
    <source>
        <strain evidence="3">G3</strain>
    </source>
</reference>
<dbReference type="VEuPathDB" id="TrichDB:TVAGG3_0267280"/>
<keyword evidence="4" id="KW-1185">Reference proteome</keyword>
<feature type="compositionally biased region" description="Acidic residues" evidence="1">
    <location>
        <begin position="257"/>
        <end position="280"/>
    </location>
</feature>
<accession>A2DAD6</accession>
<keyword evidence="2" id="KW-1133">Transmembrane helix</keyword>
<dbReference type="Proteomes" id="UP000001542">
    <property type="component" value="Unassembled WGS sequence"/>
</dbReference>
<evidence type="ECO:0000256" key="1">
    <source>
        <dbReference type="SAM" id="MobiDB-lite"/>
    </source>
</evidence>
<reference evidence="3" key="1">
    <citation type="submission" date="2006-10" db="EMBL/GenBank/DDBJ databases">
        <authorList>
            <person name="Amadeo P."/>
            <person name="Zhao Q."/>
            <person name="Wortman J."/>
            <person name="Fraser-Liggett C."/>
            <person name="Carlton J."/>
        </authorList>
    </citation>
    <scope>NUCLEOTIDE SEQUENCE</scope>
    <source>
        <strain evidence="3">G3</strain>
    </source>
</reference>
<feature type="region of interest" description="Disordered" evidence="1">
    <location>
        <begin position="256"/>
        <end position="290"/>
    </location>
</feature>
<dbReference type="EMBL" id="DS113182">
    <property type="protein sequence ID" value="EAY22784.1"/>
    <property type="molecule type" value="Genomic_DNA"/>
</dbReference>
<protein>
    <submittedName>
        <fullName evidence="3">Uncharacterized protein</fullName>
    </submittedName>
</protein>
<name>A2DAD6_TRIV3</name>
<dbReference type="KEGG" id="tva:5468342"/>
<dbReference type="PANTHER" id="PTHR16861">
    <property type="entry name" value="GLYCOPROTEIN 38"/>
    <property type="match status" value="1"/>
</dbReference>
<keyword evidence="2" id="KW-0812">Transmembrane</keyword>
<dbReference type="InParanoid" id="A2DAD6"/>
<organism evidence="3 4">
    <name type="scientific">Trichomonas vaginalis (strain ATCC PRA-98 / G3)</name>
    <dbReference type="NCBI Taxonomy" id="412133"/>
    <lineage>
        <taxon>Eukaryota</taxon>
        <taxon>Metamonada</taxon>
        <taxon>Parabasalia</taxon>
        <taxon>Trichomonadida</taxon>
        <taxon>Trichomonadidae</taxon>
        <taxon>Trichomonas</taxon>
    </lineage>
</organism>
<feature type="compositionally biased region" description="Basic and acidic residues" evidence="1">
    <location>
        <begin position="281"/>
        <end position="290"/>
    </location>
</feature>